<dbReference type="KEGG" id="camu:CA2015_0693"/>
<organism evidence="1 2">
    <name type="scientific">Cyclobacterium amurskyense</name>
    <dbReference type="NCBI Taxonomy" id="320787"/>
    <lineage>
        <taxon>Bacteria</taxon>
        <taxon>Pseudomonadati</taxon>
        <taxon>Bacteroidota</taxon>
        <taxon>Cytophagia</taxon>
        <taxon>Cytophagales</taxon>
        <taxon>Cyclobacteriaceae</taxon>
        <taxon>Cyclobacterium</taxon>
    </lineage>
</organism>
<dbReference type="RefSeq" id="WP_048640624.1">
    <property type="nucleotide sequence ID" value="NZ_CP012040.1"/>
</dbReference>
<protein>
    <recommendedName>
        <fullName evidence="3">Lipoprotein</fullName>
    </recommendedName>
</protein>
<proteinExistence type="predicted"/>
<dbReference type="OrthoDB" id="978727at2"/>
<sequence>MKSQMVNFRNCLVSVLILFGCSSKNIEEEQGPTHKMEFVLVDSVMVDILEPLVIDDQQLSGESFLMRGRKSRKPYLISNNGKVIKVYEVLNEGPNGIGVNGAFGYNFLGEDKWVAKDILYRYQIYDFEGEKTKVLESINLGLFGVTISSYQTFFRGFKKEDEEMLLGIENNLFDPGFLSKGELAQSVYYDSVKTIFTYKAKDQVLKQFEAYPKTWGPRMEKKFVGKSEPLFAYHRSNHQLALLPKVGNQLFIYDFSSDEPKLLYEVALSHRFRPDVVPEISKEAEFTSSYPRFTDLKFVGERVLVEFKTRIPEDILLRLKAQSSRVEELPEFQEAQKTFVKTFYLVIEDGKQIGVVEGLPVPGALDFATESGDIFINDNLEPLFEREYNVFYRLKLVR</sequence>
<dbReference type="EMBL" id="CP012040">
    <property type="protein sequence ID" value="AKP50156.1"/>
    <property type="molecule type" value="Genomic_DNA"/>
</dbReference>
<dbReference type="PROSITE" id="PS51257">
    <property type="entry name" value="PROKAR_LIPOPROTEIN"/>
    <property type="match status" value="1"/>
</dbReference>
<dbReference type="AlphaFoldDB" id="A0A0H4P6T4"/>
<accession>A0A0H4P6T4</accession>
<evidence type="ECO:0008006" key="3">
    <source>
        <dbReference type="Google" id="ProtNLM"/>
    </source>
</evidence>
<reference evidence="1 2" key="1">
    <citation type="submission" date="2015-07" db="EMBL/GenBank/DDBJ databases">
        <authorList>
            <person name="Kim K.M."/>
        </authorList>
    </citation>
    <scope>NUCLEOTIDE SEQUENCE [LARGE SCALE GENOMIC DNA]</scope>
    <source>
        <strain evidence="1 2">KCTC 12363</strain>
    </source>
</reference>
<keyword evidence="2" id="KW-1185">Reference proteome</keyword>
<gene>
    <name evidence="1" type="ORF">CA2015_0693</name>
</gene>
<evidence type="ECO:0000313" key="2">
    <source>
        <dbReference type="Proteomes" id="UP000036520"/>
    </source>
</evidence>
<dbReference type="Proteomes" id="UP000036520">
    <property type="component" value="Chromosome"/>
</dbReference>
<name>A0A0H4P6T4_9BACT</name>
<evidence type="ECO:0000313" key="1">
    <source>
        <dbReference type="EMBL" id="AKP50156.1"/>
    </source>
</evidence>